<dbReference type="SUPFAM" id="SSF56719">
    <property type="entry name" value="Type II DNA topoisomerase"/>
    <property type="match status" value="1"/>
</dbReference>
<dbReference type="PANTHER" id="PTHR43493">
    <property type="entry name" value="DNA GYRASE/TOPOISOMERASE SUBUNIT A"/>
    <property type="match status" value="1"/>
</dbReference>
<dbReference type="FunFam" id="3.30.1360.40:FF:000002">
    <property type="entry name" value="DNA gyrase subunit A"/>
    <property type="match status" value="1"/>
</dbReference>
<comment type="catalytic activity">
    <reaction evidence="1 8 9">
        <text>ATP-dependent breakage, passage and rejoining of double-stranded DNA.</text>
        <dbReference type="EC" id="5.6.2.2"/>
    </reaction>
</comment>
<feature type="short sequence motif" description="GyrA-box" evidence="8">
    <location>
        <begin position="537"/>
        <end position="543"/>
    </location>
</feature>
<keyword evidence="8" id="KW-0963">Cytoplasm</keyword>
<dbReference type="InterPro" id="IPR013760">
    <property type="entry name" value="Topo_IIA-like_dom_sf"/>
</dbReference>
<dbReference type="InterPro" id="IPR002205">
    <property type="entry name" value="Topo_IIA_dom_A"/>
</dbReference>
<evidence type="ECO:0000259" key="10">
    <source>
        <dbReference type="PROSITE" id="PS52040"/>
    </source>
</evidence>
<comment type="function">
    <text evidence="8">A type II topoisomerase that negatively supercoils closed circular double-stranded (ds) DNA in an ATP-dependent manner to modulate DNA topology and maintain chromosomes in an underwound state. Negative supercoiling favors strand separation, and DNA replication, transcription, recombination and repair, all of which involve strand separation. Also able to catalyze the interconversion of other topological isomers of dsDNA rings, including catenanes and knotted rings. Type II topoisomerases break and join 2 DNA strands simultaneously in an ATP-dependent manner.</text>
</comment>
<dbReference type="InterPro" id="IPR050220">
    <property type="entry name" value="Type_II_DNA_Topoisomerases"/>
</dbReference>
<keyword evidence="12" id="KW-1185">Reference proteome</keyword>
<reference evidence="11 12" key="1">
    <citation type="journal article" date="2008" name="BMC Genomics">
        <title>The linear chromosome of the plant-pathogenic mycoplasma 'Candidatus Phytoplasma mali'.</title>
        <authorList>
            <person name="Kube M."/>
            <person name="Schneider B."/>
            <person name="Kuhl H."/>
            <person name="Dandekar T."/>
            <person name="Heitmann K."/>
            <person name="Migdoll A.M."/>
            <person name="Reinhardt R."/>
            <person name="Seemueller E."/>
        </authorList>
    </citation>
    <scope>NUCLEOTIDE SEQUENCE [LARGE SCALE GENOMIC DNA]</scope>
    <source>
        <strain evidence="11 12">AT</strain>
    </source>
</reference>
<evidence type="ECO:0000256" key="4">
    <source>
        <dbReference type="ARBA" id="ARBA00022840"/>
    </source>
</evidence>
<dbReference type="PANTHER" id="PTHR43493:SF5">
    <property type="entry name" value="DNA GYRASE SUBUNIT A, CHLOROPLASTIC_MITOCHONDRIAL"/>
    <property type="match status" value="1"/>
</dbReference>
<dbReference type="InterPro" id="IPR006691">
    <property type="entry name" value="GyrA/parC_rep"/>
</dbReference>
<sequence>MSKKNDLLKNEDSLVGKIKKININQEIKKSFLSYAMSVIVARALPDIKDGLKPVQRRILYGMNELGVYSHSSYKKSARIVGDVMGKFHPHGDSSIYEAMIRMAQDFNYRYPLVDGHGNLGSIDGDNAAAMRYTEVKMSKISMELLKEIDQETVDFVENYDGSEREPVFLPSSFPNLLVNGSTGIAVGMATNIPSHNLSEVIDALINYIDNKEIDTEGLMKFIKGPDFPTGGEILGISGLKEAYETGRGRIFVRSKTEIIYSDKNKPIIIIKEIPYQIKKTSLIEKIAFLVKEKIIEGITDLRDESNNSRGMRIIIELRKDVEPKIILNNLYKHTQLQTSFCFNMIALVNGVPKIVSLKNMLEEFFLFRIDVINRQKKFELNKAKQKKHLITALAIILNDIEKVLKIIKNSNDVKEAQKNIMINYNFDEIQSKAILEMSLQKITNLEIKKVIKEEEILKLKIYECENIINSQTKKEKILKKELLKIKNQFQDKRKSIISNEQYLTVENESLINKETILITVTNKGYIKRLNLDTYKKQNRGGKGVSGLKMQENDFLEHILITSTHDHQLFFTNKGKIYQLKGYEIPLGSRYSKGIPLVNLLPLEKNEFLTSLTSVKDFKEEKNYLVLVTKKGLIKRNSLKDFENVRRNGKIAAVLKNNDEVLFVSRTTGQQDIILAASDGKAIRFNEFEIRQTGRKSSGVRGIKIKTEEEIIGMTVVDSEKQNILVITEKGYGKITKANEYRNQIRGGKGTKTLKITSRNGKLVRLLTIYRNEELIIFSDHGKVVRIDTKQIPLTKSKVTQGNILISLEESDKVSSVALIKKTLIKKEESNDETLIEIF</sequence>
<evidence type="ECO:0000256" key="6">
    <source>
        <dbReference type="ARBA" id="ARBA00023125"/>
    </source>
</evidence>
<dbReference type="SUPFAM" id="SSF101904">
    <property type="entry name" value="GyrA/ParC C-terminal domain-like"/>
    <property type="match status" value="1"/>
</dbReference>
<dbReference type="FunFam" id="2.120.10.90:FF:000005">
    <property type="entry name" value="DNA topoisomerase 4 subunit A"/>
    <property type="match status" value="1"/>
</dbReference>
<dbReference type="InterPro" id="IPR035516">
    <property type="entry name" value="Gyrase/topoIV_suA_C"/>
</dbReference>
<comment type="subunit">
    <text evidence="8">Heterotetramer, composed of two GyrA and two GyrB chains. In the heterotetramer, GyrA contains the active site tyrosine that forms a transient covalent intermediate with DNA, while GyrB binds cofactors and catalyzes ATP hydrolysis.</text>
</comment>
<feature type="active site" description="O-(5'-phospho-DNA)-tyrosine intermediate" evidence="8 9">
    <location>
        <position position="132"/>
    </location>
</feature>
<dbReference type="STRING" id="37692.ATP_00196"/>
<evidence type="ECO:0000256" key="5">
    <source>
        <dbReference type="ARBA" id="ARBA00023029"/>
    </source>
</evidence>
<gene>
    <name evidence="8 11" type="primary">gyrA</name>
    <name evidence="11" type="ordered locus">ATP_00196</name>
</gene>
<dbReference type="NCBIfam" id="NF004044">
    <property type="entry name" value="PRK05561.1"/>
    <property type="match status" value="1"/>
</dbReference>
<dbReference type="EMBL" id="CU469464">
    <property type="protein sequence ID" value="CAP18383.1"/>
    <property type="molecule type" value="Genomic_DNA"/>
</dbReference>
<dbReference type="GO" id="GO:0005524">
    <property type="term" value="F:ATP binding"/>
    <property type="evidence" value="ECO:0007669"/>
    <property type="project" value="UniProtKB-UniRule"/>
</dbReference>
<evidence type="ECO:0000256" key="1">
    <source>
        <dbReference type="ARBA" id="ARBA00000185"/>
    </source>
</evidence>
<dbReference type="GO" id="GO:0009330">
    <property type="term" value="C:DNA topoisomerase type II (double strand cut, ATP-hydrolyzing) complex"/>
    <property type="evidence" value="ECO:0007669"/>
    <property type="project" value="TreeGrafter"/>
</dbReference>
<dbReference type="Pfam" id="PF03989">
    <property type="entry name" value="DNA_gyraseA_C"/>
    <property type="match status" value="6"/>
</dbReference>
<comment type="similarity">
    <text evidence="2 8">Belongs to the type II topoisomerase GyrA/ParC subunit family.</text>
</comment>
<evidence type="ECO:0000256" key="3">
    <source>
        <dbReference type="ARBA" id="ARBA00022741"/>
    </source>
</evidence>
<dbReference type="GO" id="GO:0005694">
    <property type="term" value="C:chromosome"/>
    <property type="evidence" value="ECO:0007669"/>
    <property type="project" value="InterPro"/>
</dbReference>
<dbReference type="SMART" id="SM00434">
    <property type="entry name" value="TOP4c"/>
    <property type="match status" value="1"/>
</dbReference>
<dbReference type="eggNOG" id="COG0188">
    <property type="taxonomic scope" value="Bacteria"/>
</dbReference>
<dbReference type="NCBIfam" id="TIGR01063">
    <property type="entry name" value="gyrA"/>
    <property type="match status" value="1"/>
</dbReference>
<dbReference type="InterPro" id="IPR013758">
    <property type="entry name" value="Topo_IIA_A/C_ab"/>
</dbReference>
<dbReference type="GO" id="GO:0005737">
    <property type="term" value="C:cytoplasm"/>
    <property type="evidence" value="ECO:0007669"/>
    <property type="project" value="UniProtKB-SubCell"/>
</dbReference>
<accession>B3R0L9</accession>
<keyword evidence="3 8" id="KW-0547">Nucleotide-binding</keyword>
<organism evidence="12">
    <name type="scientific">Phytoplasma mali (strain AT)</name>
    <dbReference type="NCBI Taxonomy" id="482235"/>
    <lineage>
        <taxon>Bacteria</taxon>
        <taxon>Bacillati</taxon>
        <taxon>Mycoplasmatota</taxon>
        <taxon>Mollicutes</taxon>
        <taxon>Acholeplasmatales</taxon>
        <taxon>Acholeplasmataceae</taxon>
        <taxon>Candidatus Phytoplasma</taxon>
        <taxon>16SrX (Apple proliferation group)</taxon>
    </lineage>
</organism>
<dbReference type="Gene3D" id="3.90.199.10">
    <property type="entry name" value="Topoisomerase II, domain 5"/>
    <property type="match status" value="1"/>
</dbReference>
<dbReference type="AlphaFoldDB" id="B3R0L9"/>
<comment type="miscellaneous">
    <text evidence="8">Few gyrases are as efficient as E.coli at forming negative supercoils. Not all organisms have 2 type II topoisomerases; in organisms with a single type II topoisomerase this enzyme also has to decatenate newly replicated chromosomes.</text>
</comment>
<dbReference type="PROSITE" id="PS52040">
    <property type="entry name" value="TOPO_IIA"/>
    <property type="match status" value="1"/>
</dbReference>
<name>B3R0L9_PHYMT</name>
<dbReference type="GO" id="GO:0034335">
    <property type="term" value="F:DNA negative supercoiling activity"/>
    <property type="evidence" value="ECO:0007669"/>
    <property type="project" value="UniProtKB-ARBA"/>
</dbReference>
<dbReference type="GO" id="GO:0003677">
    <property type="term" value="F:DNA binding"/>
    <property type="evidence" value="ECO:0007669"/>
    <property type="project" value="UniProtKB-UniRule"/>
</dbReference>
<dbReference type="InterPro" id="IPR013757">
    <property type="entry name" value="Topo_IIA_A_a_sf"/>
</dbReference>
<dbReference type="HOGENOM" id="CLU_002977_6_1_14"/>
<keyword evidence="4 8" id="KW-0067">ATP-binding</keyword>
<feature type="domain" description="Topo IIA-type catalytic" evidence="10">
    <location>
        <begin position="44"/>
        <end position="510"/>
    </location>
</feature>
<dbReference type="EC" id="5.6.2.2" evidence="8"/>
<evidence type="ECO:0000256" key="9">
    <source>
        <dbReference type="PROSITE-ProRule" id="PRU01384"/>
    </source>
</evidence>
<dbReference type="Gene3D" id="1.10.268.10">
    <property type="entry name" value="Topoisomerase, domain 3"/>
    <property type="match status" value="1"/>
</dbReference>
<evidence type="ECO:0000313" key="12">
    <source>
        <dbReference type="Proteomes" id="UP000002020"/>
    </source>
</evidence>
<dbReference type="KEGG" id="pml:ATP_00196"/>
<proteinExistence type="inferred from homology"/>
<comment type="subcellular location">
    <subcellularLocation>
        <location evidence="8">Cytoplasm</location>
    </subcellularLocation>
</comment>
<keyword evidence="5 8" id="KW-0799">Topoisomerase</keyword>
<evidence type="ECO:0000256" key="2">
    <source>
        <dbReference type="ARBA" id="ARBA00008263"/>
    </source>
</evidence>
<evidence type="ECO:0000256" key="8">
    <source>
        <dbReference type="HAMAP-Rule" id="MF_01897"/>
    </source>
</evidence>
<dbReference type="Pfam" id="PF00521">
    <property type="entry name" value="DNA_topoisoIV"/>
    <property type="match status" value="1"/>
</dbReference>
<dbReference type="GO" id="GO:0006265">
    <property type="term" value="P:DNA topological change"/>
    <property type="evidence" value="ECO:0007669"/>
    <property type="project" value="UniProtKB-UniRule"/>
</dbReference>
<dbReference type="GO" id="GO:0006261">
    <property type="term" value="P:DNA-templated DNA replication"/>
    <property type="evidence" value="ECO:0007669"/>
    <property type="project" value="UniProtKB-UniRule"/>
</dbReference>
<dbReference type="Proteomes" id="UP000002020">
    <property type="component" value="Chromosome"/>
</dbReference>
<keyword evidence="6 8" id="KW-0238">DNA-binding</keyword>
<keyword evidence="7 8" id="KW-0413">Isomerase</keyword>
<evidence type="ECO:0000256" key="7">
    <source>
        <dbReference type="ARBA" id="ARBA00023235"/>
    </source>
</evidence>
<dbReference type="NCBIfam" id="NF004043">
    <property type="entry name" value="PRK05560.1"/>
    <property type="match status" value="1"/>
</dbReference>
<dbReference type="InterPro" id="IPR005743">
    <property type="entry name" value="GyrA"/>
</dbReference>
<dbReference type="Gene3D" id="3.30.1360.40">
    <property type="match status" value="1"/>
</dbReference>
<evidence type="ECO:0000313" key="11">
    <source>
        <dbReference type="EMBL" id="CAP18383.1"/>
    </source>
</evidence>
<dbReference type="CDD" id="cd00187">
    <property type="entry name" value="TOP4c"/>
    <property type="match status" value="1"/>
</dbReference>
<dbReference type="FunFam" id="3.90.199.10:FF:000001">
    <property type="entry name" value="DNA gyrase subunit A"/>
    <property type="match status" value="1"/>
</dbReference>
<protein>
    <recommendedName>
        <fullName evidence="8">DNA gyrase subunit A</fullName>
        <ecNumber evidence="8">5.6.2.2</ecNumber>
    </recommendedName>
</protein>
<dbReference type="Gene3D" id="2.120.10.90">
    <property type="entry name" value="DNA gyrase/topoisomerase IV, subunit A, C-terminal"/>
    <property type="match status" value="1"/>
</dbReference>
<dbReference type="HAMAP" id="MF_01897">
    <property type="entry name" value="GyrA"/>
    <property type="match status" value="1"/>
</dbReference>